<dbReference type="AlphaFoldDB" id="A0A0A1DNL6"/>
<sequence length="86" mass="9845">MATINAQPDDHTLLVFDGQVLEMFGRNDSHRYHVWQRPRLELVDGKRLRAKLICEIGPYHDFPYDAHRRPELEALAAALADATYAG</sequence>
<evidence type="ECO:0000313" key="2">
    <source>
        <dbReference type="Proteomes" id="UP000030300"/>
    </source>
</evidence>
<keyword evidence="2" id="KW-1185">Reference proteome</keyword>
<protein>
    <submittedName>
        <fullName evidence="1">Uncharacterized protein</fullName>
    </submittedName>
</protein>
<dbReference type="KEGG" id="psim:KR76_17630"/>
<dbReference type="Proteomes" id="UP000030300">
    <property type="component" value="Chromosome"/>
</dbReference>
<reference evidence="1 2" key="1">
    <citation type="journal article" date="2015" name="Genome Announc.">
        <title>Complete Genome Sequence of Steroid-Transforming Nocardioides simplex VKM Ac-2033D.</title>
        <authorList>
            <person name="Shtratnikova V.Y."/>
            <person name="Schelkunov M.I."/>
            <person name="Pekov Y.A."/>
            <person name="Fokina V.V."/>
            <person name="Logacheva M.D."/>
            <person name="Sokolov S.L."/>
            <person name="Bragin E.Y."/>
            <person name="Ashapkin V.V."/>
            <person name="Donova M.V."/>
        </authorList>
    </citation>
    <scope>NUCLEOTIDE SEQUENCE [LARGE SCALE GENOMIC DNA]</scope>
    <source>
        <strain evidence="1 2">VKM Ac-2033D</strain>
    </source>
</reference>
<dbReference type="OrthoDB" id="4311196at2"/>
<proteinExistence type="predicted"/>
<name>A0A0A1DNL6_NOCSI</name>
<organism evidence="1 2">
    <name type="scientific">Nocardioides simplex</name>
    <name type="common">Arthrobacter simplex</name>
    <dbReference type="NCBI Taxonomy" id="2045"/>
    <lineage>
        <taxon>Bacteria</taxon>
        <taxon>Bacillati</taxon>
        <taxon>Actinomycetota</taxon>
        <taxon>Actinomycetes</taxon>
        <taxon>Propionibacteriales</taxon>
        <taxon>Nocardioidaceae</taxon>
        <taxon>Pimelobacter</taxon>
    </lineage>
</organism>
<dbReference type="GeneID" id="96610634"/>
<gene>
    <name evidence="1" type="ORF">KR76_17630</name>
</gene>
<evidence type="ECO:0000313" key="1">
    <source>
        <dbReference type="EMBL" id="AIY18138.1"/>
    </source>
</evidence>
<dbReference type="EMBL" id="CP009896">
    <property type="protein sequence ID" value="AIY18138.1"/>
    <property type="molecule type" value="Genomic_DNA"/>
</dbReference>
<dbReference type="HOGENOM" id="CLU_2411811_0_0_11"/>
<accession>A0A0A1DNL6</accession>
<dbReference type="RefSeq" id="WP_038680085.1">
    <property type="nucleotide sequence ID" value="NZ_BJMC01000018.1"/>
</dbReference>